<dbReference type="EMBL" id="AEQN01000033">
    <property type="protein sequence ID" value="EFV00572.1"/>
    <property type="molecule type" value="Genomic_DNA"/>
</dbReference>
<dbReference type="PANTHER" id="PTHR44688:SF16">
    <property type="entry name" value="DNA-BINDING TRANSCRIPTIONAL ACTIVATOR DEVR_DOSR"/>
    <property type="match status" value="1"/>
</dbReference>
<dbReference type="AlphaFoldDB" id="E6MK53"/>
<dbReference type="Proteomes" id="UP000004754">
    <property type="component" value="Unassembled WGS sequence"/>
</dbReference>
<accession>E6MK53</accession>
<dbReference type="PANTHER" id="PTHR44688">
    <property type="entry name" value="DNA-BINDING TRANSCRIPTIONAL ACTIVATOR DEVR_DOSR"/>
    <property type="match status" value="1"/>
</dbReference>
<dbReference type="Pfam" id="PF13443">
    <property type="entry name" value="HTH_26"/>
    <property type="match status" value="1"/>
</dbReference>
<evidence type="ECO:0000313" key="6">
    <source>
        <dbReference type="Proteomes" id="UP000004754"/>
    </source>
</evidence>
<dbReference type="InterPro" id="IPR036388">
    <property type="entry name" value="WH-like_DNA-bd_sf"/>
</dbReference>
<dbReference type="HOGENOM" id="CLU_701823_0_0_9"/>
<dbReference type="InterPro" id="IPR010982">
    <property type="entry name" value="Lambda_DNA-bd_dom_sf"/>
</dbReference>
<evidence type="ECO:0000259" key="4">
    <source>
        <dbReference type="SMART" id="SM00421"/>
    </source>
</evidence>
<sequence>MKTSQMIREACRQQQMPLAELARRIGQSRQNLDKKLRRNTLTHEEILRIAAALGVVFRQSLSSRGPSFLPLLNTAFAPGEAWAAIESMNGAMGAIARAEYYYFARRHREAARLAACQLTARERMVTQSANIIYGYANLTEGDISAAKWGMRQLREACRILKGSDMPEMRAVGVMAAYTTAVLLHLPVADEVPIESAIGPLPVGLKLFAYYAWAHQKYLEEAYCESLGIAAAALMMTDQPYPIAQIYLHLICAMNLISLKRGAEAKVRFEAAWELAEGDGFIGPFGEHHALLGGLAETCLKERHPEHYKAVVAFAGAFARGWRKVHNDVSPVPVTESLTVVEFAVAMLASKGWQNAAIAEHMAISVNTVKSMLSVVYQKLAISGRGQLKQHLLK</sequence>
<dbReference type="eggNOG" id="COG2197">
    <property type="taxonomic scope" value="Bacteria"/>
</dbReference>
<dbReference type="STRING" id="887929.HMP0721_2389"/>
<dbReference type="RefSeq" id="WP_006599810.1">
    <property type="nucleotide sequence ID" value="NZ_GL622359.1"/>
</dbReference>
<dbReference type="SUPFAM" id="SSF47413">
    <property type="entry name" value="lambda repressor-like DNA-binding domains"/>
    <property type="match status" value="1"/>
</dbReference>
<feature type="domain" description="HTH luxR-type" evidence="4">
    <location>
        <begin position="334"/>
        <end position="391"/>
    </location>
</feature>
<evidence type="ECO:0000256" key="3">
    <source>
        <dbReference type="ARBA" id="ARBA00023163"/>
    </source>
</evidence>
<proteinExistence type="predicted"/>
<evidence type="ECO:0000256" key="2">
    <source>
        <dbReference type="ARBA" id="ARBA00023125"/>
    </source>
</evidence>
<organism evidence="5 6">
    <name type="scientific">Pseudoramibacter alactolyticus ATCC 23263</name>
    <dbReference type="NCBI Taxonomy" id="887929"/>
    <lineage>
        <taxon>Bacteria</taxon>
        <taxon>Bacillati</taxon>
        <taxon>Bacillota</taxon>
        <taxon>Clostridia</taxon>
        <taxon>Eubacteriales</taxon>
        <taxon>Eubacteriaceae</taxon>
        <taxon>Pseudoramibacter</taxon>
    </lineage>
</organism>
<dbReference type="GO" id="GO:0003677">
    <property type="term" value="F:DNA binding"/>
    <property type="evidence" value="ECO:0007669"/>
    <property type="project" value="UniProtKB-KW"/>
</dbReference>
<dbReference type="SUPFAM" id="SSF46894">
    <property type="entry name" value="C-terminal effector domain of the bipartite response regulators"/>
    <property type="match status" value="1"/>
</dbReference>
<evidence type="ECO:0000313" key="5">
    <source>
        <dbReference type="EMBL" id="EFV00572.1"/>
    </source>
</evidence>
<keyword evidence="2" id="KW-0238">DNA-binding</keyword>
<dbReference type="Gene3D" id="1.10.10.10">
    <property type="entry name" value="Winged helix-like DNA-binding domain superfamily/Winged helix DNA-binding domain"/>
    <property type="match status" value="1"/>
</dbReference>
<dbReference type="OrthoDB" id="9805856at2"/>
<keyword evidence="1" id="KW-0805">Transcription regulation</keyword>
<evidence type="ECO:0000256" key="1">
    <source>
        <dbReference type="ARBA" id="ARBA00023015"/>
    </source>
</evidence>
<dbReference type="CDD" id="cd00093">
    <property type="entry name" value="HTH_XRE"/>
    <property type="match status" value="1"/>
</dbReference>
<dbReference type="InterPro" id="IPR016032">
    <property type="entry name" value="Sig_transdc_resp-reg_C-effctor"/>
</dbReference>
<reference evidence="5 6" key="1">
    <citation type="submission" date="2010-12" db="EMBL/GenBank/DDBJ databases">
        <authorList>
            <person name="Muzny D."/>
            <person name="Qin X."/>
            <person name="Deng J."/>
            <person name="Jiang H."/>
            <person name="Liu Y."/>
            <person name="Qu J."/>
            <person name="Song X.-Z."/>
            <person name="Zhang L."/>
            <person name="Thornton R."/>
            <person name="Coyle M."/>
            <person name="Francisco L."/>
            <person name="Jackson L."/>
            <person name="Javaid M."/>
            <person name="Korchina V."/>
            <person name="Kovar C."/>
            <person name="Mata R."/>
            <person name="Mathew T."/>
            <person name="Ngo R."/>
            <person name="Nguyen L."/>
            <person name="Nguyen N."/>
            <person name="Okwuonu G."/>
            <person name="Ongeri F."/>
            <person name="Pham C."/>
            <person name="Simmons D."/>
            <person name="Wilczek-Boney K."/>
            <person name="Hale W."/>
            <person name="Jakkamsetti A."/>
            <person name="Pham P."/>
            <person name="Ruth R."/>
            <person name="San Lucas F."/>
            <person name="Warren J."/>
            <person name="Zhang J."/>
            <person name="Zhao Z."/>
            <person name="Zhou C."/>
            <person name="Zhu D."/>
            <person name="Lee S."/>
            <person name="Bess C."/>
            <person name="Blankenburg K."/>
            <person name="Forbes L."/>
            <person name="Fu Q."/>
            <person name="Gubbala S."/>
            <person name="Hirani K."/>
            <person name="Jayaseelan J.C."/>
            <person name="Lara F."/>
            <person name="Munidasa M."/>
            <person name="Palculict T."/>
            <person name="Patil S."/>
            <person name="Pu L.-L."/>
            <person name="Saada N."/>
            <person name="Tang L."/>
            <person name="Weissenberger G."/>
            <person name="Zhu Y."/>
            <person name="Hemphill L."/>
            <person name="Shang Y."/>
            <person name="Youmans B."/>
            <person name="Ayvaz T."/>
            <person name="Ross M."/>
            <person name="Santibanez J."/>
            <person name="Aqrawi P."/>
            <person name="Gross S."/>
            <person name="Joshi V."/>
            <person name="Fowler G."/>
            <person name="Nazareth L."/>
            <person name="Reid J."/>
            <person name="Worley K."/>
            <person name="Petrosino J."/>
            <person name="Highlander S."/>
            <person name="Gibbs R."/>
        </authorList>
    </citation>
    <scope>NUCLEOTIDE SEQUENCE [LARGE SCALE GENOMIC DNA]</scope>
    <source>
        <strain evidence="5 6">ATCC 23263</strain>
    </source>
</reference>
<keyword evidence="6" id="KW-1185">Reference proteome</keyword>
<dbReference type="SMART" id="SM00421">
    <property type="entry name" value="HTH_LUXR"/>
    <property type="match status" value="1"/>
</dbReference>
<dbReference type="GO" id="GO:0006355">
    <property type="term" value="P:regulation of DNA-templated transcription"/>
    <property type="evidence" value="ECO:0007669"/>
    <property type="project" value="InterPro"/>
</dbReference>
<dbReference type="Pfam" id="PF00196">
    <property type="entry name" value="GerE"/>
    <property type="match status" value="1"/>
</dbReference>
<protein>
    <submittedName>
        <fullName evidence="5">Transcriptional regulator, LuxR family</fullName>
    </submittedName>
</protein>
<name>E6MK53_9FIRM</name>
<gene>
    <name evidence="5" type="ORF">HMP0721_2389</name>
</gene>
<keyword evidence="3" id="KW-0804">Transcription</keyword>
<comment type="caution">
    <text evidence="5">The sequence shown here is derived from an EMBL/GenBank/DDBJ whole genome shotgun (WGS) entry which is preliminary data.</text>
</comment>
<dbReference type="InterPro" id="IPR000792">
    <property type="entry name" value="Tscrpt_reg_LuxR_C"/>
</dbReference>
<dbReference type="InterPro" id="IPR001387">
    <property type="entry name" value="Cro/C1-type_HTH"/>
</dbReference>